<dbReference type="AlphaFoldDB" id="A0AAV3ULG5"/>
<dbReference type="SUPFAM" id="SSF55729">
    <property type="entry name" value="Acyl-CoA N-acyltransferases (Nat)"/>
    <property type="match status" value="1"/>
</dbReference>
<proteinExistence type="predicted"/>
<evidence type="ECO:0000313" key="6">
    <source>
        <dbReference type="Proteomes" id="UP001501729"/>
    </source>
</evidence>
<keyword evidence="6" id="KW-1185">Reference proteome</keyword>
<dbReference type="InterPro" id="IPR050832">
    <property type="entry name" value="Bact_Acetyltransf"/>
</dbReference>
<dbReference type="InterPro" id="IPR016181">
    <property type="entry name" value="Acyl_CoA_acyltransferase"/>
</dbReference>
<comment type="caution">
    <text evidence="5">The sequence shown here is derived from an EMBL/GenBank/DDBJ whole genome shotgun (WGS) entry which is preliminary data.</text>
</comment>
<dbReference type="Gene3D" id="3.40.630.30">
    <property type="match status" value="1"/>
</dbReference>
<dbReference type="Proteomes" id="UP001501729">
    <property type="component" value="Unassembled WGS sequence"/>
</dbReference>
<gene>
    <name evidence="5" type="ORF">GCM10025751_36060</name>
</gene>
<feature type="domain" description="N-acetyltransferase" evidence="4">
    <location>
        <begin position="1"/>
        <end position="159"/>
    </location>
</feature>
<reference evidence="5 6" key="1">
    <citation type="journal article" date="2019" name="Int. J. Syst. Evol. Microbiol.">
        <title>The Global Catalogue of Microorganisms (GCM) 10K type strain sequencing project: providing services to taxonomists for standard genome sequencing and annotation.</title>
        <authorList>
            <consortium name="The Broad Institute Genomics Platform"/>
            <consortium name="The Broad Institute Genome Sequencing Center for Infectious Disease"/>
            <person name="Wu L."/>
            <person name="Ma J."/>
        </authorList>
    </citation>
    <scope>NUCLEOTIDE SEQUENCE [LARGE SCALE GENOMIC DNA]</scope>
    <source>
        <strain evidence="5 6">JCM 17504</strain>
    </source>
</reference>
<dbReference type="EMBL" id="BAABKX010000015">
    <property type="protein sequence ID" value="GAA5055893.1"/>
    <property type="molecule type" value="Genomic_DNA"/>
</dbReference>
<keyword evidence="1" id="KW-0808">Transferase</keyword>
<protein>
    <recommendedName>
        <fullName evidence="4">N-acetyltransferase domain-containing protein</fullName>
    </recommendedName>
</protein>
<dbReference type="InterPro" id="IPR000182">
    <property type="entry name" value="GNAT_dom"/>
</dbReference>
<dbReference type="GO" id="GO:0016747">
    <property type="term" value="F:acyltransferase activity, transferring groups other than amino-acyl groups"/>
    <property type="evidence" value="ECO:0007669"/>
    <property type="project" value="InterPro"/>
</dbReference>
<dbReference type="Pfam" id="PF00583">
    <property type="entry name" value="Acetyltransf_1"/>
    <property type="match status" value="1"/>
</dbReference>
<keyword evidence="2" id="KW-0012">Acyltransferase</keyword>
<evidence type="ECO:0000259" key="4">
    <source>
        <dbReference type="PROSITE" id="PS51186"/>
    </source>
</evidence>
<feature type="region of interest" description="Disordered" evidence="3">
    <location>
        <begin position="156"/>
        <end position="203"/>
    </location>
</feature>
<evidence type="ECO:0000313" key="5">
    <source>
        <dbReference type="EMBL" id="GAA5055893.1"/>
    </source>
</evidence>
<dbReference type="InterPro" id="IPR043854">
    <property type="entry name" value="DUF5816"/>
</dbReference>
<name>A0AAV3ULG5_9EURY</name>
<dbReference type="Pfam" id="PF19133">
    <property type="entry name" value="DUF5816"/>
    <property type="match status" value="1"/>
</dbReference>
<evidence type="ECO:0000256" key="3">
    <source>
        <dbReference type="SAM" id="MobiDB-lite"/>
    </source>
</evidence>
<evidence type="ECO:0000256" key="2">
    <source>
        <dbReference type="ARBA" id="ARBA00023315"/>
    </source>
</evidence>
<sequence>MNIRELTATDTERVRELVESTMTTSYALSPQQIKTLADEQFGEERLTRQVETPETVIRVADSEEWDTIVGVVVGEREDETGEVKWLLIDPEHQGKEIGRKLFETAIDALREQGAKRLQATALESNTEGHQFFERFGFEEAERRQVEIGDESVVEYVYKESPSNGETTADSREADAETDAVADASEVENDDLPNTESSDGKTTVTTDDERVYLDLDAEQSGTEGAFFTAYTDENHGEQFGYYCSNCGSLNTSMDNVERIECKECGNTHVSRSTEEYDDSYL</sequence>
<organism evidence="5 6">
    <name type="scientific">Haladaptatus pallidirubidus</name>
    <dbReference type="NCBI Taxonomy" id="1008152"/>
    <lineage>
        <taxon>Archaea</taxon>
        <taxon>Methanobacteriati</taxon>
        <taxon>Methanobacteriota</taxon>
        <taxon>Stenosarchaea group</taxon>
        <taxon>Halobacteria</taxon>
        <taxon>Halobacteriales</taxon>
        <taxon>Haladaptataceae</taxon>
        <taxon>Haladaptatus</taxon>
    </lineage>
</organism>
<accession>A0AAV3ULG5</accession>
<dbReference type="RefSeq" id="WP_227774280.1">
    <property type="nucleotide sequence ID" value="NZ_BAABKX010000015.1"/>
</dbReference>
<dbReference type="GeneID" id="68614530"/>
<feature type="compositionally biased region" description="Acidic residues" evidence="3">
    <location>
        <begin position="175"/>
        <end position="192"/>
    </location>
</feature>
<dbReference type="PANTHER" id="PTHR43877:SF1">
    <property type="entry name" value="ACETYLTRANSFERASE"/>
    <property type="match status" value="1"/>
</dbReference>
<feature type="compositionally biased region" description="Polar residues" evidence="3">
    <location>
        <begin position="193"/>
        <end position="203"/>
    </location>
</feature>
<dbReference type="PROSITE" id="PS51186">
    <property type="entry name" value="GNAT"/>
    <property type="match status" value="1"/>
</dbReference>
<evidence type="ECO:0000256" key="1">
    <source>
        <dbReference type="ARBA" id="ARBA00022679"/>
    </source>
</evidence>
<dbReference type="CDD" id="cd04301">
    <property type="entry name" value="NAT_SF"/>
    <property type="match status" value="1"/>
</dbReference>
<dbReference type="PANTHER" id="PTHR43877">
    <property type="entry name" value="AMINOALKYLPHOSPHONATE N-ACETYLTRANSFERASE-RELATED-RELATED"/>
    <property type="match status" value="1"/>
</dbReference>